<evidence type="ECO:0000256" key="1">
    <source>
        <dbReference type="ARBA" id="ARBA00004141"/>
    </source>
</evidence>
<dbReference type="PROSITE" id="PS50928">
    <property type="entry name" value="ABC_TM1"/>
    <property type="match status" value="1"/>
</dbReference>
<keyword evidence="3" id="KW-1003">Cell membrane</keyword>
<evidence type="ECO:0000256" key="7">
    <source>
        <dbReference type="RuleBase" id="RU363032"/>
    </source>
</evidence>
<keyword evidence="2 7" id="KW-0813">Transport</keyword>
<comment type="similarity">
    <text evidence="7">Belongs to the binding-protein-dependent transport system permease family.</text>
</comment>
<dbReference type="PANTHER" id="PTHR47737:SF1">
    <property type="entry name" value="GLYCINE BETAINE_PROLINE BETAINE TRANSPORT SYSTEM PERMEASE PROTEIN PROW"/>
    <property type="match status" value="1"/>
</dbReference>
<name>D9QUS2_ACEAZ</name>
<dbReference type="Pfam" id="PF00528">
    <property type="entry name" value="BPD_transp_1"/>
    <property type="match status" value="1"/>
</dbReference>
<dbReference type="GO" id="GO:0031460">
    <property type="term" value="P:glycine betaine transport"/>
    <property type="evidence" value="ECO:0007669"/>
    <property type="project" value="TreeGrafter"/>
</dbReference>
<sequence>MNLPIGKGVELLLDVLLNNFGPFFEIVSNLVEQFMTGFTNLLLVAPPLVVILALTGLALLIADKKVAFFSFIGLFVVFGMGLWVATIRTFVLVFVAAVIALALGIPTGILINKSQLLNRIITPILDFMQTMPPFVYLIPATMFFGIGNVPGVMATVIFAMPPAIRLTDLGLKQVPDELEEVGFAFGSTPWQMLFKVRLPLALPSIMAGINQCIMLSLSMVVIASMIGAKGLGAEVLNGIQRMQIGVGFEAGLGVVILAIILDRITKGLNQVNAEQ</sequence>
<keyword evidence="6 7" id="KW-0472">Membrane</keyword>
<dbReference type="InterPro" id="IPR000515">
    <property type="entry name" value="MetI-like"/>
</dbReference>
<accession>D9QUS2</accession>
<feature type="transmembrane region" description="Helical" evidence="7">
    <location>
        <begin position="66"/>
        <end position="85"/>
    </location>
</feature>
<evidence type="ECO:0000313" key="10">
    <source>
        <dbReference type="Proteomes" id="UP000001661"/>
    </source>
</evidence>
<evidence type="ECO:0000256" key="2">
    <source>
        <dbReference type="ARBA" id="ARBA00022448"/>
    </source>
</evidence>
<dbReference type="PANTHER" id="PTHR47737">
    <property type="entry name" value="GLYCINE BETAINE/PROLINE BETAINE TRANSPORT SYSTEM PERMEASE PROTEIN PROW"/>
    <property type="match status" value="1"/>
</dbReference>
<protein>
    <submittedName>
        <fullName evidence="9">Binding-protein-dependent transport systems inner membrane component</fullName>
    </submittedName>
</protein>
<dbReference type="Gene3D" id="1.10.3720.10">
    <property type="entry name" value="MetI-like"/>
    <property type="match status" value="1"/>
</dbReference>
<keyword evidence="4 7" id="KW-0812">Transmembrane</keyword>
<dbReference type="KEGG" id="aar:Acear_0435"/>
<dbReference type="HOGENOM" id="CLU_028473_1_0_9"/>
<evidence type="ECO:0000313" key="9">
    <source>
        <dbReference type="EMBL" id="ADL11981.1"/>
    </source>
</evidence>
<dbReference type="AlphaFoldDB" id="D9QUS2"/>
<dbReference type="OrthoDB" id="9801163at2"/>
<gene>
    <name evidence="9" type="ordered locus">Acear_0435</name>
</gene>
<evidence type="ECO:0000256" key="5">
    <source>
        <dbReference type="ARBA" id="ARBA00022989"/>
    </source>
</evidence>
<feature type="transmembrane region" description="Helical" evidence="7">
    <location>
        <begin position="200"/>
        <end position="223"/>
    </location>
</feature>
<dbReference type="Proteomes" id="UP000001661">
    <property type="component" value="Chromosome"/>
</dbReference>
<dbReference type="InterPro" id="IPR035906">
    <property type="entry name" value="MetI-like_sf"/>
</dbReference>
<feature type="transmembrane region" description="Helical" evidence="7">
    <location>
        <begin position="244"/>
        <end position="261"/>
    </location>
</feature>
<dbReference type="FunFam" id="1.10.3720.10:FF:000001">
    <property type="entry name" value="Glycine betaine ABC transporter, permease"/>
    <property type="match status" value="1"/>
</dbReference>
<reference evidence="9 10" key="1">
    <citation type="journal article" date="2010" name="Stand. Genomic Sci.">
        <title>Complete genome sequence of Acetohalobium arabaticum type strain (Z-7288).</title>
        <authorList>
            <person name="Sikorski J."/>
            <person name="Lapidus A."/>
            <person name="Chertkov O."/>
            <person name="Lucas S."/>
            <person name="Copeland A."/>
            <person name="Glavina Del Rio T."/>
            <person name="Nolan M."/>
            <person name="Tice H."/>
            <person name="Cheng J.F."/>
            <person name="Han C."/>
            <person name="Brambilla E."/>
            <person name="Pitluck S."/>
            <person name="Liolios K."/>
            <person name="Ivanova N."/>
            <person name="Mavromatis K."/>
            <person name="Mikhailova N."/>
            <person name="Pati A."/>
            <person name="Bruce D."/>
            <person name="Detter C."/>
            <person name="Tapia R."/>
            <person name="Goodwin L."/>
            <person name="Chen A."/>
            <person name="Palaniappan K."/>
            <person name="Land M."/>
            <person name="Hauser L."/>
            <person name="Chang Y.J."/>
            <person name="Jeffries C.D."/>
            <person name="Rohde M."/>
            <person name="Goker M."/>
            <person name="Spring S."/>
            <person name="Woyke T."/>
            <person name="Bristow J."/>
            <person name="Eisen J.A."/>
            <person name="Markowitz V."/>
            <person name="Hugenholtz P."/>
            <person name="Kyrpides N.C."/>
            <person name="Klenk H.P."/>
        </authorList>
    </citation>
    <scope>NUCLEOTIDE SEQUENCE [LARGE SCALE GENOMIC DNA]</scope>
    <source>
        <strain evidence="10">ATCC 49924 / DSM 5501 / Z-7288</strain>
    </source>
</reference>
<dbReference type="GO" id="GO:0043190">
    <property type="term" value="C:ATP-binding cassette (ABC) transporter complex"/>
    <property type="evidence" value="ECO:0007669"/>
    <property type="project" value="TreeGrafter"/>
</dbReference>
<dbReference type="GO" id="GO:0015226">
    <property type="term" value="F:carnitine transmembrane transporter activity"/>
    <property type="evidence" value="ECO:0007669"/>
    <property type="project" value="TreeGrafter"/>
</dbReference>
<dbReference type="STRING" id="574087.Acear_0435"/>
<dbReference type="GO" id="GO:0005275">
    <property type="term" value="F:amine transmembrane transporter activity"/>
    <property type="evidence" value="ECO:0007669"/>
    <property type="project" value="TreeGrafter"/>
</dbReference>
<feature type="transmembrane region" description="Helical" evidence="7">
    <location>
        <begin position="91"/>
        <end position="112"/>
    </location>
</feature>
<evidence type="ECO:0000256" key="4">
    <source>
        <dbReference type="ARBA" id="ARBA00022692"/>
    </source>
</evidence>
<dbReference type="GO" id="GO:0015871">
    <property type="term" value="P:choline transport"/>
    <property type="evidence" value="ECO:0007669"/>
    <property type="project" value="TreeGrafter"/>
</dbReference>
<dbReference type="CDD" id="cd06261">
    <property type="entry name" value="TM_PBP2"/>
    <property type="match status" value="1"/>
</dbReference>
<organism evidence="9 10">
    <name type="scientific">Acetohalobium arabaticum (strain ATCC 49924 / DSM 5501 / Z-7288)</name>
    <dbReference type="NCBI Taxonomy" id="574087"/>
    <lineage>
        <taxon>Bacteria</taxon>
        <taxon>Bacillati</taxon>
        <taxon>Bacillota</taxon>
        <taxon>Clostridia</taxon>
        <taxon>Halanaerobiales</taxon>
        <taxon>Halobacteroidaceae</taxon>
        <taxon>Acetohalobium</taxon>
    </lineage>
</organism>
<keyword evidence="10" id="KW-1185">Reference proteome</keyword>
<dbReference type="SUPFAM" id="SSF161098">
    <property type="entry name" value="MetI-like"/>
    <property type="match status" value="1"/>
</dbReference>
<dbReference type="RefSeq" id="WP_013277427.1">
    <property type="nucleotide sequence ID" value="NC_014378.1"/>
</dbReference>
<dbReference type="eggNOG" id="COG4176">
    <property type="taxonomic scope" value="Bacteria"/>
</dbReference>
<comment type="subcellular location">
    <subcellularLocation>
        <location evidence="7">Cell membrane</location>
        <topology evidence="7">Multi-pass membrane protein</topology>
    </subcellularLocation>
    <subcellularLocation>
        <location evidence="1">Membrane</location>
        <topology evidence="1">Multi-pass membrane protein</topology>
    </subcellularLocation>
</comment>
<evidence type="ECO:0000256" key="6">
    <source>
        <dbReference type="ARBA" id="ARBA00023136"/>
    </source>
</evidence>
<keyword evidence="5 7" id="KW-1133">Transmembrane helix</keyword>
<feature type="domain" description="ABC transmembrane type-1" evidence="8">
    <location>
        <begin position="86"/>
        <end position="265"/>
    </location>
</feature>
<feature type="transmembrane region" description="Helical" evidence="7">
    <location>
        <begin position="133"/>
        <end position="160"/>
    </location>
</feature>
<dbReference type="EMBL" id="CP002105">
    <property type="protein sequence ID" value="ADL11981.1"/>
    <property type="molecule type" value="Genomic_DNA"/>
</dbReference>
<evidence type="ECO:0000259" key="8">
    <source>
        <dbReference type="PROSITE" id="PS50928"/>
    </source>
</evidence>
<evidence type="ECO:0000256" key="3">
    <source>
        <dbReference type="ARBA" id="ARBA00022475"/>
    </source>
</evidence>
<feature type="transmembrane region" description="Helical" evidence="7">
    <location>
        <begin position="38"/>
        <end position="59"/>
    </location>
</feature>
<proteinExistence type="inferred from homology"/>